<sequence length="177" mass="20730">MFENSSEELAVNKLVLLYVLKKIEIDLTNSQITQVVMENEIMNYFSLQQFLSELIQAKFLKTYKEDFKEYYSLTKKSIQTLEYFISRIPSDLKENLDKYISTNKEKVLKETQVKCNYSKLSDNEFIVNLKVIENQIPLINIDLNVASTKQAKLICDNWKKNAPNLYGDIIQVLIQKP</sequence>
<dbReference type="Pfam" id="PF14277">
    <property type="entry name" value="DUF4364"/>
    <property type="match status" value="1"/>
</dbReference>
<dbReference type="Proteomes" id="UP001222800">
    <property type="component" value="Chromosome"/>
</dbReference>
<gene>
    <name evidence="1" type="ORF">P4S50_03890</name>
</gene>
<dbReference type="RefSeq" id="WP_277733230.1">
    <property type="nucleotide sequence ID" value="NZ_CP120733.1"/>
</dbReference>
<reference evidence="1 2" key="1">
    <citation type="submission" date="2023-03" db="EMBL/GenBank/DDBJ databases">
        <title>Complete genome sequence of Tepidibacter sp. SWIR-1, isolated from a deep-sea hydrothermal vent.</title>
        <authorList>
            <person name="Li X."/>
        </authorList>
    </citation>
    <scope>NUCLEOTIDE SEQUENCE [LARGE SCALE GENOMIC DNA]</scope>
    <source>
        <strain evidence="1 2">SWIR-1</strain>
    </source>
</reference>
<name>A0ABY8EE61_9FIRM</name>
<keyword evidence="2" id="KW-1185">Reference proteome</keyword>
<dbReference type="InterPro" id="IPR025374">
    <property type="entry name" value="DUF4364"/>
</dbReference>
<protein>
    <submittedName>
        <fullName evidence="1">DUF4364 family protein</fullName>
    </submittedName>
</protein>
<accession>A0ABY8EE61</accession>
<proteinExistence type="predicted"/>
<organism evidence="1 2">
    <name type="scientific">Tepidibacter hydrothermalis</name>
    <dbReference type="NCBI Taxonomy" id="3036126"/>
    <lineage>
        <taxon>Bacteria</taxon>
        <taxon>Bacillati</taxon>
        <taxon>Bacillota</taxon>
        <taxon>Clostridia</taxon>
        <taxon>Peptostreptococcales</taxon>
        <taxon>Peptostreptococcaceae</taxon>
        <taxon>Tepidibacter</taxon>
    </lineage>
</organism>
<dbReference type="InterPro" id="IPR036388">
    <property type="entry name" value="WH-like_DNA-bd_sf"/>
</dbReference>
<dbReference type="Gene3D" id="1.10.10.10">
    <property type="entry name" value="Winged helix-like DNA-binding domain superfamily/Winged helix DNA-binding domain"/>
    <property type="match status" value="1"/>
</dbReference>
<dbReference type="EMBL" id="CP120733">
    <property type="protein sequence ID" value="WFD11227.1"/>
    <property type="molecule type" value="Genomic_DNA"/>
</dbReference>
<evidence type="ECO:0000313" key="1">
    <source>
        <dbReference type="EMBL" id="WFD11227.1"/>
    </source>
</evidence>
<evidence type="ECO:0000313" key="2">
    <source>
        <dbReference type="Proteomes" id="UP001222800"/>
    </source>
</evidence>